<name>A0AAE9KPB1_ALCFA</name>
<evidence type="ECO:0000313" key="2">
    <source>
        <dbReference type="EMBL" id="UPL20975.1"/>
    </source>
</evidence>
<evidence type="ECO:0000313" key="3">
    <source>
        <dbReference type="Proteomes" id="UP000830925"/>
    </source>
</evidence>
<dbReference type="AlphaFoldDB" id="A0AAE9KPB1"/>
<organism evidence="2 3">
    <name type="scientific">Alcaligenes faecalis</name>
    <dbReference type="NCBI Taxonomy" id="511"/>
    <lineage>
        <taxon>Bacteria</taxon>
        <taxon>Pseudomonadati</taxon>
        <taxon>Pseudomonadota</taxon>
        <taxon>Betaproteobacteria</taxon>
        <taxon>Burkholderiales</taxon>
        <taxon>Alcaligenaceae</taxon>
        <taxon>Alcaligenes</taxon>
    </lineage>
</organism>
<sequence>MNTFSISVLTLMASLVVAIAPVQAKGSQSEMDRLNQEYNDAQFCAALLNKLGGDENKKKASLALAEAKNIAPEIGNITADDFNESYRALEGIIKTADQNEMQQFTELCTKRW</sequence>
<dbReference type="Proteomes" id="UP000830925">
    <property type="component" value="Chromosome"/>
</dbReference>
<gene>
    <name evidence="2" type="ORF">MXF72_16505</name>
</gene>
<feature type="signal peptide" evidence="1">
    <location>
        <begin position="1"/>
        <end position="24"/>
    </location>
</feature>
<reference evidence="2" key="1">
    <citation type="submission" date="2022-04" db="EMBL/GenBank/DDBJ databases">
        <title>Genomic mining of Alcaligenes faecalis D334 producing ectoin and derivatives.</title>
        <authorList>
            <person name="Doan V.T."/>
            <person name="Quach N.T."/>
            <person name="Vu T.-H.-N."/>
            <person name="Phi Q.-T."/>
        </authorList>
    </citation>
    <scope>NUCLEOTIDE SEQUENCE</scope>
    <source>
        <strain evidence="2">D334</strain>
    </source>
</reference>
<accession>A0AAE9KPB1</accession>
<evidence type="ECO:0000256" key="1">
    <source>
        <dbReference type="SAM" id="SignalP"/>
    </source>
</evidence>
<proteinExistence type="predicted"/>
<protein>
    <submittedName>
        <fullName evidence="2">Uncharacterized protein</fullName>
    </submittedName>
</protein>
<dbReference type="EMBL" id="CP095873">
    <property type="protein sequence ID" value="UPL20975.1"/>
    <property type="molecule type" value="Genomic_DNA"/>
</dbReference>
<feature type="chain" id="PRO_5041966762" evidence="1">
    <location>
        <begin position="25"/>
        <end position="112"/>
    </location>
</feature>
<keyword evidence="1" id="KW-0732">Signal</keyword>
<dbReference type="GeneID" id="96774848"/>
<dbReference type="RefSeq" id="WP_083054227.1">
    <property type="nucleotide sequence ID" value="NZ_CP095873.1"/>
</dbReference>